<evidence type="ECO:0000256" key="11">
    <source>
        <dbReference type="RuleBase" id="RU000679"/>
    </source>
</evidence>
<evidence type="ECO:0000313" key="14">
    <source>
        <dbReference type="Proteomes" id="UP001347796"/>
    </source>
</evidence>
<comment type="caution">
    <text evidence="13">The sequence shown here is derived from an EMBL/GenBank/DDBJ whole genome shotgun (WGS) entry which is preliminary data.</text>
</comment>
<dbReference type="GO" id="GO:0015280">
    <property type="term" value="F:ligand-gated sodium channel activity"/>
    <property type="evidence" value="ECO:0007669"/>
    <property type="project" value="TreeGrafter"/>
</dbReference>
<dbReference type="Pfam" id="PF00858">
    <property type="entry name" value="ASC"/>
    <property type="match status" value="1"/>
</dbReference>
<evidence type="ECO:0000256" key="4">
    <source>
        <dbReference type="ARBA" id="ARBA00022692"/>
    </source>
</evidence>
<keyword evidence="10 11" id="KW-0407">Ion channel</keyword>
<gene>
    <name evidence="13" type="ORF">SNE40_009878</name>
</gene>
<evidence type="ECO:0000256" key="12">
    <source>
        <dbReference type="SAM" id="Phobius"/>
    </source>
</evidence>
<name>A0AAN8JS89_PATCE</name>
<dbReference type="AlphaFoldDB" id="A0AAN8JS89"/>
<keyword evidence="8 12" id="KW-0472">Membrane</keyword>
<comment type="similarity">
    <text evidence="11">Belongs to the amiloride-sensitive sodium channel (TC 1.A.6) family.</text>
</comment>
<evidence type="ECO:0000256" key="1">
    <source>
        <dbReference type="ARBA" id="ARBA00004141"/>
    </source>
</evidence>
<dbReference type="InterPro" id="IPR001873">
    <property type="entry name" value="ENaC"/>
</dbReference>
<keyword evidence="4 11" id="KW-0812">Transmembrane</keyword>
<dbReference type="PANTHER" id="PTHR11690">
    <property type="entry name" value="AMILORIDE-SENSITIVE SODIUM CHANNEL-RELATED"/>
    <property type="match status" value="1"/>
</dbReference>
<keyword evidence="14" id="KW-1185">Reference proteome</keyword>
<keyword evidence="6" id="KW-0915">Sodium</keyword>
<keyword evidence="2 11" id="KW-0813">Transport</keyword>
<evidence type="ECO:0000256" key="7">
    <source>
        <dbReference type="ARBA" id="ARBA00023065"/>
    </source>
</evidence>
<evidence type="ECO:0000256" key="2">
    <source>
        <dbReference type="ARBA" id="ARBA00022448"/>
    </source>
</evidence>
<dbReference type="GO" id="GO:0005886">
    <property type="term" value="C:plasma membrane"/>
    <property type="evidence" value="ECO:0007669"/>
    <property type="project" value="TreeGrafter"/>
</dbReference>
<keyword evidence="5 12" id="KW-1133">Transmembrane helix</keyword>
<dbReference type="EMBL" id="JAZGQO010000007">
    <property type="protein sequence ID" value="KAK6182122.1"/>
    <property type="molecule type" value="Genomic_DNA"/>
</dbReference>
<accession>A0AAN8JS89</accession>
<sequence>MIKSITDFLNNTSLHGCKNIPEQSRSKINRIIWMLVVSTFVCILWVSVARLYQEVVKYKTLSTTKFEHRSFLEFPSITICTPSYDTSQFNLSQAQEFEEFMVERGYWNTFIKPKATNVKFDINTTLATGLAPSFDIQDIILEMSWNLKRLDPSSYLKRVSTFNPECIGFNTKRTNETFISSSIGIHTGLRILANVQQDRVPAGPIPSSSFEAS</sequence>
<evidence type="ECO:0000256" key="5">
    <source>
        <dbReference type="ARBA" id="ARBA00022989"/>
    </source>
</evidence>
<reference evidence="13 14" key="1">
    <citation type="submission" date="2024-01" db="EMBL/GenBank/DDBJ databases">
        <title>The genome of the rayed Mediterranean limpet Patella caerulea (Linnaeus, 1758).</title>
        <authorList>
            <person name="Anh-Thu Weber A."/>
            <person name="Halstead-Nussloch G."/>
        </authorList>
    </citation>
    <scope>NUCLEOTIDE SEQUENCE [LARGE SCALE GENOMIC DNA]</scope>
    <source>
        <strain evidence="13">AATW-2023a</strain>
        <tissue evidence="13">Whole specimen</tissue>
    </source>
</reference>
<comment type="subcellular location">
    <subcellularLocation>
        <location evidence="1">Membrane</location>
        <topology evidence="1">Multi-pass membrane protein</topology>
    </subcellularLocation>
</comment>
<keyword evidence="9 11" id="KW-0739">Sodium transport</keyword>
<feature type="transmembrane region" description="Helical" evidence="12">
    <location>
        <begin position="31"/>
        <end position="52"/>
    </location>
</feature>
<evidence type="ECO:0000256" key="9">
    <source>
        <dbReference type="ARBA" id="ARBA00023201"/>
    </source>
</evidence>
<evidence type="ECO:0000256" key="10">
    <source>
        <dbReference type="ARBA" id="ARBA00023303"/>
    </source>
</evidence>
<organism evidence="13 14">
    <name type="scientific">Patella caerulea</name>
    <name type="common">Rayed Mediterranean limpet</name>
    <dbReference type="NCBI Taxonomy" id="87958"/>
    <lineage>
        <taxon>Eukaryota</taxon>
        <taxon>Metazoa</taxon>
        <taxon>Spiralia</taxon>
        <taxon>Lophotrochozoa</taxon>
        <taxon>Mollusca</taxon>
        <taxon>Gastropoda</taxon>
        <taxon>Patellogastropoda</taxon>
        <taxon>Patelloidea</taxon>
        <taxon>Patellidae</taxon>
        <taxon>Patella</taxon>
    </lineage>
</organism>
<keyword evidence="3 11" id="KW-0894">Sodium channel</keyword>
<keyword evidence="7 11" id="KW-0406">Ion transport</keyword>
<evidence type="ECO:0000256" key="3">
    <source>
        <dbReference type="ARBA" id="ARBA00022461"/>
    </source>
</evidence>
<evidence type="ECO:0000313" key="13">
    <source>
        <dbReference type="EMBL" id="KAK6182122.1"/>
    </source>
</evidence>
<dbReference type="Proteomes" id="UP001347796">
    <property type="component" value="Unassembled WGS sequence"/>
</dbReference>
<proteinExistence type="inferred from homology"/>
<evidence type="ECO:0000256" key="8">
    <source>
        <dbReference type="ARBA" id="ARBA00023136"/>
    </source>
</evidence>
<evidence type="ECO:0000256" key="6">
    <source>
        <dbReference type="ARBA" id="ARBA00023053"/>
    </source>
</evidence>
<protein>
    <submittedName>
        <fullName evidence="13">Uncharacterized protein</fullName>
    </submittedName>
</protein>